<dbReference type="InterPro" id="IPR029052">
    <property type="entry name" value="Metallo-depent_PP-like"/>
</dbReference>
<evidence type="ECO:0000313" key="11">
    <source>
        <dbReference type="EMBL" id="KAK8891624.1"/>
    </source>
</evidence>
<dbReference type="PROSITE" id="PS00125">
    <property type="entry name" value="SER_THR_PHOSPHATASE"/>
    <property type="match status" value="1"/>
</dbReference>
<accession>A0ABR2KKE7</accession>
<name>A0ABR2KKE7_9EUKA</name>
<dbReference type="Proteomes" id="UP001470230">
    <property type="component" value="Unassembled WGS sequence"/>
</dbReference>
<proteinExistence type="inferred from homology"/>
<comment type="catalytic activity">
    <reaction evidence="7 8">
        <text>O-phospho-L-threonyl-[protein] + H2O = L-threonyl-[protein] + phosphate</text>
        <dbReference type="Rhea" id="RHEA:47004"/>
        <dbReference type="Rhea" id="RHEA-COMP:11060"/>
        <dbReference type="Rhea" id="RHEA-COMP:11605"/>
        <dbReference type="ChEBI" id="CHEBI:15377"/>
        <dbReference type="ChEBI" id="CHEBI:30013"/>
        <dbReference type="ChEBI" id="CHEBI:43474"/>
        <dbReference type="ChEBI" id="CHEBI:61977"/>
        <dbReference type="EC" id="3.1.3.16"/>
    </reaction>
</comment>
<keyword evidence="12" id="KW-1185">Reference proteome</keyword>
<feature type="compositionally biased region" description="Polar residues" evidence="9">
    <location>
        <begin position="306"/>
        <end position="323"/>
    </location>
</feature>
<dbReference type="Gene3D" id="3.60.21.10">
    <property type="match status" value="1"/>
</dbReference>
<keyword evidence="4" id="KW-0904">Protein phosphatase</keyword>
<gene>
    <name evidence="11" type="ORF">M9Y10_028842</name>
</gene>
<evidence type="ECO:0000256" key="3">
    <source>
        <dbReference type="ARBA" id="ARBA00022801"/>
    </source>
</evidence>
<keyword evidence="3 8" id="KW-0378">Hydrolase</keyword>
<evidence type="ECO:0000256" key="4">
    <source>
        <dbReference type="ARBA" id="ARBA00022912"/>
    </source>
</evidence>
<dbReference type="SUPFAM" id="SSF56300">
    <property type="entry name" value="Metallo-dependent phosphatases"/>
    <property type="match status" value="1"/>
</dbReference>
<dbReference type="InterPro" id="IPR006186">
    <property type="entry name" value="Ser/Thr-sp_prot-phosphatase"/>
</dbReference>
<evidence type="ECO:0000256" key="6">
    <source>
        <dbReference type="ARBA" id="ARBA00047761"/>
    </source>
</evidence>
<comment type="cofactor">
    <cofactor evidence="1">
        <name>Mn(2+)</name>
        <dbReference type="ChEBI" id="CHEBI:29035"/>
    </cofactor>
</comment>
<evidence type="ECO:0000256" key="1">
    <source>
        <dbReference type="ARBA" id="ARBA00001936"/>
    </source>
</evidence>
<comment type="similarity">
    <text evidence="8">Belongs to the PPP phosphatase family.</text>
</comment>
<dbReference type="EC" id="3.1.3.16" evidence="8"/>
<dbReference type="EMBL" id="JAPFFF010000004">
    <property type="protein sequence ID" value="KAK8891624.1"/>
    <property type="molecule type" value="Genomic_DNA"/>
</dbReference>
<evidence type="ECO:0000256" key="8">
    <source>
        <dbReference type="RuleBase" id="RU004273"/>
    </source>
</evidence>
<evidence type="ECO:0000259" key="10">
    <source>
        <dbReference type="PROSITE" id="PS00125"/>
    </source>
</evidence>
<dbReference type="Pfam" id="PF00149">
    <property type="entry name" value="Metallophos"/>
    <property type="match status" value="1"/>
</dbReference>
<comment type="catalytic activity">
    <reaction evidence="6">
        <text>O-phospho-L-seryl-[protein] + H2O = L-seryl-[protein] + phosphate</text>
        <dbReference type="Rhea" id="RHEA:20629"/>
        <dbReference type="Rhea" id="RHEA-COMP:9863"/>
        <dbReference type="Rhea" id="RHEA-COMP:11604"/>
        <dbReference type="ChEBI" id="CHEBI:15377"/>
        <dbReference type="ChEBI" id="CHEBI:29999"/>
        <dbReference type="ChEBI" id="CHEBI:43474"/>
        <dbReference type="ChEBI" id="CHEBI:83421"/>
        <dbReference type="EC" id="3.1.3.16"/>
    </reaction>
</comment>
<evidence type="ECO:0000313" key="12">
    <source>
        <dbReference type="Proteomes" id="UP001470230"/>
    </source>
</evidence>
<evidence type="ECO:0000256" key="7">
    <source>
        <dbReference type="ARBA" id="ARBA00048336"/>
    </source>
</evidence>
<sequence>MNASKLDKIIDQLLTPNPLPVTVSEAEWLCNKIKPMLILEPSLLEISGPLQVVGDIHGQINDLSHILRTVGLPPYAKWLFLGDYVDRGRYSVEVICLLFALKIKYPYQIYLIRGNHETRDMTEIFGFEKECREKLNGTIWPLFCTTFDTLPLAAVINYSIFCVHGGISPELFSLSQINNIDRPFDIPQNGLVTDLLWSDPSPDVEDYGESTRGSTVTWGLNPVKKFMRDNKLTMVVRGHQVALNGFDYPFFPNKSIVTLFSASNYDTTCRNKAAYMVIDKDGKPSFRIVNHLLMPMASPPPVPRRISTSPTSLPSFSQNSRLTNKYKASDDLTAMPRQPKSARNTMQRKRSNSLSLSNNTDPIGLDYSSPSMLAASSYYSPPPKKRAVRTQSALMSRRNGLRNSLA</sequence>
<evidence type="ECO:0000256" key="2">
    <source>
        <dbReference type="ARBA" id="ARBA00022723"/>
    </source>
</evidence>
<dbReference type="InterPro" id="IPR050341">
    <property type="entry name" value="PP1_catalytic_subunit"/>
</dbReference>
<keyword evidence="2" id="KW-0479">Metal-binding</keyword>
<comment type="caution">
    <text evidence="11">The sequence shown here is derived from an EMBL/GenBank/DDBJ whole genome shotgun (WGS) entry which is preliminary data.</text>
</comment>
<protein>
    <recommendedName>
        <fullName evidence="8">Serine/threonine-protein phosphatase</fullName>
        <ecNumber evidence="8">3.1.3.16</ecNumber>
    </recommendedName>
</protein>
<evidence type="ECO:0000256" key="9">
    <source>
        <dbReference type="SAM" id="MobiDB-lite"/>
    </source>
</evidence>
<dbReference type="SMART" id="SM00156">
    <property type="entry name" value="PP2Ac"/>
    <property type="match status" value="1"/>
</dbReference>
<organism evidence="11 12">
    <name type="scientific">Tritrichomonas musculus</name>
    <dbReference type="NCBI Taxonomy" id="1915356"/>
    <lineage>
        <taxon>Eukaryota</taxon>
        <taxon>Metamonada</taxon>
        <taxon>Parabasalia</taxon>
        <taxon>Tritrichomonadida</taxon>
        <taxon>Tritrichomonadidae</taxon>
        <taxon>Tritrichomonas</taxon>
    </lineage>
</organism>
<dbReference type="PANTHER" id="PTHR11668:SF300">
    <property type="entry name" value="SERINE_THREONINE-PROTEIN PHOSPHATASE"/>
    <property type="match status" value="1"/>
</dbReference>
<dbReference type="PRINTS" id="PR00114">
    <property type="entry name" value="STPHPHTASE"/>
</dbReference>
<feature type="region of interest" description="Disordered" evidence="9">
    <location>
        <begin position="300"/>
        <end position="406"/>
    </location>
</feature>
<reference evidence="11 12" key="1">
    <citation type="submission" date="2024-04" db="EMBL/GenBank/DDBJ databases">
        <title>Tritrichomonas musculus Genome.</title>
        <authorList>
            <person name="Alves-Ferreira E."/>
            <person name="Grigg M."/>
            <person name="Lorenzi H."/>
            <person name="Galac M."/>
        </authorList>
    </citation>
    <scope>NUCLEOTIDE SEQUENCE [LARGE SCALE GENOMIC DNA]</scope>
    <source>
        <strain evidence="11 12">EAF2021</strain>
    </source>
</reference>
<evidence type="ECO:0000256" key="5">
    <source>
        <dbReference type="ARBA" id="ARBA00023211"/>
    </source>
</evidence>
<dbReference type="InterPro" id="IPR004843">
    <property type="entry name" value="Calcineurin-like_PHP"/>
</dbReference>
<feature type="domain" description="Serine/threonine specific protein phosphatases" evidence="10">
    <location>
        <begin position="112"/>
        <end position="117"/>
    </location>
</feature>
<dbReference type="PANTHER" id="PTHR11668">
    <property type="entry name" value="SERINE/THREONINE PROTEIN PHOSPHATASE"/>
    <property type="match status" value="1"/>
</dbReference>
<keyword evidence="5" id="KW-0464">Manganese</keyword>